<dbReference type="Gene3D" id="3.90.930.1">
    <property type="match status" value="2"/>
</dbReference>
<proteinExistence type="predicted"/>
<organism evidence="1">
    <name type="scientific">viral metagenome</name>
    <dbReference type="NCBI Taxonomy" id="1070528"/>
    <lineage>
        <taxon>unclassified sequences</taxon>
        <taxon>metagenomes</taxon>
        <taxon>organismal metagenomes</taxon>
    </lineage>
</organism>
<sequence length="242" mass="29514">MEEFVGYYANGQKQSEGIFYWDGESWRHGGKWKKWFKNNVVELEGNFDRGYKDGSWKFYWENGKLRSDREYKKGKRVGVWKTYYKNGKLRSMHGELNCMEWHMNGRIMTIGQFANKRREGKWTLWYDNGQKHIQGVYKDDQQAGIWESWFENGDRRALEFFRDGCRFAYKEWDRKGEVIENYVCWEFLSRNEIESLHKLQKRIRQKVVVLRFRKYLPIVQSIWYSPGCKGFQKARKSFYKNI</sequence>
<dbReference type="Pfam" id="PF07661">
    <property type="entry name" value="MORN_2"/>
    <property type="match status" value="3"/>
</dbReference>
<accession>A0A6C0EQ99</accession>
<dbReference type="AlphaFoldDB" id="A0A6C0EQ99"/>
<protein>
    <submittedName>
        <fullName evidence="1">Uncharacterized protein</fullName>
    </submittedName>
</protein>
<dbReference type="EMBL" id="MN738877">
    <property type="protein sequence ID" value="QHT29485.1"/>
    <property type="molecule type" value="Genomic_DNA"/>
</dbReference>
<name>A0A6C0EQ99_9ZZZZ</name>
<dbReference type="SUPFAM" id="SSF82185">
    <property type="entry name" value="Histone H3 K4-specific methyltransferase SET7/9 N-terminal domain"/>
    <property type="match status" value="2"/>
</dbReference>
<dbReference type="InterPro" id="IPR011652">
    <property type="entry name" value="MORN_2"/>
</dbReference>
<evidence type="ECO:0000313" key="1">
    <source>
        <dbReference type="EMBL" id="QHT29485.1"/>
    </source>
</evidence>
<reference evidence="1" key="1">
    <citation type="journal article" date="2020" name="Nature">
        <title>Giant virus diversity and host interactions through global metagenomics.</title>
        <authorList>
            <person name="Schulz F."/>
            <person name="Roux S."/>
            <person name="Paez-Espino D."/>
            <person name="Jungbluth S."/>
            <person name="Walsh D.A."/>
            <person name="Denef V.J."/>
            <person name="McMahon K.D."/>
            <person name="Konstantinidis K.T."/>
            <person name="Eloe-Fadrosh E.A."/>
            <person name="Kyrpides N.C."/>
            <person name="Woyke T."/>
        </authorList>
    </citation>
    <scope>NUCLEOTIDE SEQUENCE</scope>
    <source>
        <strain evidence="1">GVMAG-M-3300005589-24</strain>
    </source>
</reference>